<dbReference type="Gene3D" id="3.30.40.10">
    <property type="entry name" value="Zinc/RING finger domain, C3HC4 (zinc finger)"/>
    <property type="match status" value="1"/>
</dbReference>
<dbReference type="Proteomes" id="UP000265020">
    <property type="component" value="Unassembled WGS sequence"/>
</dbReference>
<keyword evidence="10" id="KW-0732">Signal</keyword>
<dbReference type="OrthoDB" id="5357315at2759"/>
<evidence type="ECO:0000256" key="1">
    <source>
        <dbReference type="ARBA" id="ARBA00004167"/>
    </source>
</evidence>
<dbReference type="SUPFAM" id="SSF57850">
    <property type="entry name" value="RING/U-box"/>
    <property type="match status" value="1"/>
</dbReference>
<feature type="signal peptide" evidence="10">
    <location>
        <begin position="1"/>
        <end position="34"/>
    </location>
</feature>
<sequence length="409" mass="45283">MAPSLLRTCCGLIPVTGLLSFWCAQLLHLEPAVGEKEDWFPAAVNITYLDPVSLQVRAESSACGRYGENSPKREVRGRVVVPVPPQDRQGCDPNVRFPPVQNPTWVALLAAGNCSFREKIRNAARNNASGVVIYNRTNHTFSMKHSGTGDIVAIMIPAPKGQELLTLLERRFVVMMHISVGTGNLQKHVSATSVVFVSISFIILMIISLAWLLFYYIQRFRYANSAERNQRHMGDAAEKALSKLQVCTLRKGDKETEADFDSCAVCIECYKANDVVRILPCRHVFHKHCVDPWLQEHRTCPMCKINIFKALGIQFSADCTGETPPDNEASVGGPLTYPISAASEITVNESSVDPAERGINLHQLHHQPEVAPTTQIHTAVSCQNRPPISMTDVDCPLEHDDTRSRDGPC</sequence>
<dbReference type="GO" id="GO:0016020">
    <property type="term" value="C:membrane"/>
    <property type="evidence" value="ECO:0007669"/>
    <property type="project" value="UniProtKB-SubCell"/>
</dbReference>
<evidence type="ECO:0000259" key="11">
    <source>
        <dbReference type="PROSITE" id="PS50089"/>
    </source>
</evidence>
<reference evidence="12" key="1">
    <citation type="submission" date="2025-08" db="UniProtKB">
        <authorList>
            <consortium name="Ensembl"/>
        </authorList>
    </citation>
    <scope>IDENTIFICATION</scope>
</reference>
<dbReference type="InterPro" id="IPR003137">
    <property type="entry name" value="PA_domain"/>
</dbReference>
<dbReference type="SMART" id="SM00184">
    <property type="entry name" value="RING"/>
    <property type="match status" value="1"/>
</dbReference>
<evidence type="ECO:0000256" key="2">
    <source>
        <dbReference type="ARBA" id="ARBA00022692"/>
    </source>
</evidence>
<name>A0A3Q2DR92_CYPVA</name>
<feature type="domain" description="RING-type" evidence="11">
    <location>
        <begin position="263"/>
        <end position="304"/>
    </location>
</feature>
<protein>
    <submittedName>
        <fullName evidence="12">Ring finger protein 150a</fullName>
    </submittedName>
</protein>
<evidence type="ECO:0000256" key="10">
    <source>
        <dbReference type="SAM" id="SignalP"/>
    </source>
</evidence>
<evidence type="ECO:0000256" key="8">
    <source>
        <dbReference type="PROSITE-ProRule" id="PRU00175"/>
    </source>
</evidence>
<evidence type="ECO:0000256" key="6">
    <source>
        <dbReference type="ARBA" id="ARBA00022989"/>
    </source>
</evidence>
<dbReference type="Pfam" id="PF13639">
    <property type="entry name" value="zf-RING_2"/>
    <property type="match status" value="1"/>
</dbReference>
<keyword evidence="5" id="KW-0862">Zinc</keyword>
<keyword evidence="6 9" id="KW-1133">Transmembrane helix</keyword>
<dbReference type="CTD" id="559804"/>
<dbReference type="InterPro" id="IPR001841">
    <property type="entry name" value="Znf_RING"/>
</dbReference>
<reference evidence="12" key="2">
    <citation type="submission" date="2025-09" db="UniProtKB">
        <authorList>
            <consortium name="Ensembl"/>
        </authorList>
    </citation>
    <scope>IDENTIFICATION</scope>
</reference>
<dbReference type="Ensembl" id="ENSCVAT00000012004.1">
    <property type="protein sequence ID" value="ENSCVAP00000021359.1"/>
    <property type="gene ID" value="ENSCVAG00000003343.1"/>
</dbReference>
<dbReference type="FunFam" id="3.50.30.30:FF:000003">
    <property type="entry name" value="E3 ubiquitin-protein ligase RNF128"/>
    <property type="match status" value="1"/>
</dbReference>
<dbReference type="FunFam" id="3.30.40.10:FF:000009">
    <property type="entry name" value="E3 ubiquitin-protein ligase RNF130"/>
    <property type="match status" value="1"/>
</dbReference>
<dbReference type="RefSeq" id="XP_015227082.1">
    <property type="nucleotide sequence ID" value="XM_015371596.1"/>
</dbReference>
<evidence type="ECO:0000256" key="4">
    <source>
        <dbReference type="ARBA" id="ARBA00022771"/>
    </source>
</evidence>
<keyword evidence="2 9" id="KW-0812">Transmembrane</keyword>
<dbReference type="Pfam" id="PF02225">
    <property type="entry name" value="PA"/>
    <property type="match status" value="1"/>
</dbReference>
<organism evidence="12 13">
    <name type="scientific">Cyprinodon variegatus</name>
    <name type="common">Sheepshead minnow</name>
    <dbReference type="NCBI Taxonomy" id="28743"/>
    <lineage>
        <taxon>Eukaryota</taxon>
        <taxon>Metazoa</taxon>
        <taxon>Chordata</taxon>
        <taxon>Craniata</taxon>
        <taxon>Vertebrata</taxon>
        <taxon>Euteleostomi</taxon>
        <taxon>Actinopterygii</taxon>
        <taxon>Neopterygii</taxon>
        <taxon>Teleostei</taxon>
        <taxon>Neoteleostei</taxon>
        <taxon>Acanthomorphata</taxon>
        <taxon>Ovalentaria</taxon>
        <taxon>Atherinomorphae</taxon>
        <taxon>Cyprinodontiformes</taxon>
        <taxon>Cyprinodontidae</taxon>
        <taxon>Cyprinodon</taxon>
    </lineage>
</organism>
<evidence type="ECO:0000256" key="7">
    <source>
        <dbReference type="ARBA" id="ARBA00023136"/>
    </source>
</evidence>
<dbReference type="GO" id="GO:0008270">
    <property type="term" value="F:zinc ion binding"/>
    <property type="evidence" value="ECO:0007669"/>
    <property type="project" value="UniProtKB-KW"/>
</dbReference>
<dbReference type="InterPro" id="IPR046450">
    <property type="entry name" value="PA_dom_sf"/>
</dbReference>
<dbReference type="InterPro" id="IPR013083">
    <property type="entry name" value="Znf_RING/FYVE/PHD"/>
</dbReference>
<dbReference type="GeneTree" id="ENSGT00940000156171"/>
<accession>A0A3Q2DR92</accession>
<feature type="transmembrane region" description="Helical" evidence="9">
    <location>
        <begin position="194"/>
        <end position="217"/>
    </location>
</feature>
<proteinExistence type="predicted"/>
<dbReference type="Gene3D" id="3.50.30.30">
    <property type="match status" value="1"/>
</dbReference>
<keyword evidence="7 9" id="KW-0472">Membrane</keyword>
<dbReference type="PANTHER" id="PTHR46539">
    <property type="entry name" value="E3 UBIQUITIN-PROTEIN LIGASE ATL42"/>
    <property type="match status" value="1"/>
</dbReference>
<evidence type="ECO:0000256" key="9">
    <source>
        <dbReference type="SAM" id="Phobius"/>
    </source>
</evidence>
<evidence type="ECO:0000256" key="5">
    <source>
        <dbReference type="ARBA" id="ARBA00022833"/>
    </source>
</evidence>
<evidence type="ECO:0000313" key="12">
    <source>
        <dbReference type="Ensembl" id="ENSCVAP00000021359.1"/>
    </source>
</evidence>
<keyword evidence="3" id="KW-0479">Metal-binding</keyword>
<dbReference type="PANTHER" id="PTHR46539:SF27">
    <property type="entry name" value="RING FINGER PROTEIN 128"/>
    <property type="match status" value="1"/>
</dbReference>
<dbReference type="SUPFAM" id="SSF52025">
    <property type="entry name" value="PA domain"/>
    <property type="match status" value="1"/>
</dbReference>
<evidence type="ECO:0000313" key="13">
    <source>
        <dbReference type="Proteomes" id="UP000265020"/>
    </source>
</evidence>
<dbReference type="PROSITE" id="PS50089">
    <property type="entry name" value="ZF_RING_2"/>
    <property type="match status" value="1"/>
</dbReference>
<dbReference type="GeneID" id="107082762"/>
<dbReference type="AlphaFoldDB" id="A0A3Q2DR92"/>
<dbReference type="KEGG" id="cvg:107082762"/>
<dbReference type="OMA" id="TIIMPHA"/>
<dbReference type="STRING" id="28743.ENSCVAP00000021359"/>
<keyword evidence="4 8" id="KW-0863">Zinc-finger</keyword>
<evidence type="ECO:0000256" key="3">
    <source>
        <dbReference type="ARBA" id="ARBA00022723"/>
    </source>
</evidence>
<comment type="subcellular location">
    <subcellularLocation>
        <location evidence="1">Membrane</location>
        <topology evidence="1">Single-pass membrane protein</topology>
    </subcellularLocation>
</comment>
<feature type="chain" id="PRO_5018672023" evidence="10">
    <location>
        <begin position="35"/>
        <end position="409"/>
    </location>
</feature>
<dbReference type="CDD" id="cd02122">
    <property type="entry name" value="PA_GRAIL_like"/>
    <property type="match status" value="1"/>
</dbReference>
<keyword evidence="13" id="KW-1185">Reference proteome</keyword>